<gene>
    <name evidence="1" type="ORF">V1477_020072</name>
</gene>
<protein>
    <submittedName>
        <fullName evidence="1">Uncharacterized protein</fullName>
    </submittedName>
</protein>
<dbReference type="EMBL" id="JAYRBN010000116">
    <property type="protein sequence ID" value="KAL2721252.1"/>
    <property type="molecule type" value="Genomic_DNA"/>
</dbReference>
<evidence type="ECO:0000313" key="1">
    <source>
        <dbReference type="EMBL" id="KAL2721252.1"/>
    </source>
</evidence>
<comment type="caution">
    <text evidence="1">The sequence shown here is derived from an EMBL/GenBank/DDBJ whole genome shotgun (WGS) entry which is preliminary data.</text>
</comment>
<organism evidence="1 2">
    <name type="scientific">Vespula maculifrons</name>
    <name type="common">Eastern yellow jacket</name>
    <name type="synonym">Wasp</name>
    <dbReference type="NCBI Taxonomy" id="7453"/>
    <lineage>
        <taxon>Eukaryota</taxon>
        <taxon>Metazoa</taxon>
        <taxon>Ecdysozoa</taxon>
        <taxon>Arthropoda</taxon>
        <taxon>Hexapoda</taxon>
        <taxon>Insecta</taxon>
        <taxon>Pterygota</taxon>
        <taxon>Neoptera</taxon>
        <taxon>Endopterygota</taxon>
        <taxon>Hymenoptera</taxon>
        <taxon>Apocrita</taxon>
        <taxon>Aculeata</taxon>
        <taxon>Vespoidea</taxon>
        <taxon>Vespidae</taxon>
        <taxon>Vespinae</taxon>
        <taxon>Vespula</taxon>
    </lineage>
</organism>
<dbReference type="Proteomes" id="UP001607303">
    <property type="component" value="Unassembled WGS sequence"/>
</dbReference>
<sequence>MAGQDYLNVTWIDQEDKEFWSDPKFCDCFVFLRIFHCFTKYRWKKIDGINELEDTIRNCEEAGVAT</sequence>
<keyword evidence="2" id="KW-1185">Reference proteome</keyword>
<dbReference type="AlphaFoldDB" id="A0ABD2ALQ3"/>
<proteinExistence type="predicted"/>
<evidence type="ECO:0000313" key="2">
    <source>
        <dbReference type="Proteomes" id="UP001607303"/>
    </source>
</evidence>
<reference evidence="1 2" key="1">
    <citation type="journal article" date="2024" name="Ann. Entomol. Soc. Am.">
        <title>Genomic analyses of the southern and eastern yellowjacket wasps (Hymenoptera: Vespidae) reveal evolutionary signatures of social life.</title>
        <authorList>
            <person name="Catto M.A."/>
            <person name="Caine P.B."/>
            <person name="Orr S.E."/>
            <person name="Hunt B.G."/>
            <person name="Goodisman M.A.D."/>
        </authorList>
    </citation>
    <scope>NUCLEOTIDE SEQUENCE [LARGE SCALE GENOMIC DNA]</scope>
    <source>
        <strain evidence="1">232</strain>
        <tissue evidence="1">Head and thorax</tissue>
    </source>
</reference>
<accession>A0ABD2ALQ3</accession>
<name>A0ABD2ALQ3_VESMC</name>